<proteinExistence type="predicted"/>
<dbReference type="STRING" id="1618570.UT08_C0005G0103"/>
<reference evidence="1 2" key="1">
    <citation type="journal article" date="2015" name="Nature">
        <title>rRNA introns, odd ribosomes, and small enigmatic genomes across a large radiation of phyla.</title>
        <authorList>
            <person name="Brown C.T."/>
            <person name="Hug L.A."/>
            <person name="Thomas B.C."/>
            <person name="Sharon I."/>
            <person name="Castelle C.J."/>
            <person name="Singh A."/>
            <person name="Wilkins M.J."/>
            <person name="Williams K.H."/>
            <person name="Banfield J.F."/>
        </authorList>
    </citation>
    <scope>NUCLEOTIDE SEQUENCE [LARGE SCALE GENOMIC DNA]</scope>
</reference>
<dbReference type="CDD" id="cd00229">
    <property type="entry name" value="SGNH_hydrolase"/>
    <property type="match status" value="1"/>
</dbReference>
<dbReference type="AlphaFoldDB" id="A0A0G0L3S7"/>
<gene>
    <name evidence="1" type="ORF">UT08_C0005G0103</name>
</gene>
<accession>A0A0G0L3S7</accession>
<organism evidence="1 2">
    <name type="scientific">Candidatus Woesebacteria bacterium GW2011_GWB1_38_8</name>
    <dbReference type="NCBI Taxonomy" id="1618570"/>
    <lineage>
        <taxon>Bacteria</taxon>
        <taxon>Candidatus Woeseibacteriota</taxon>
    </lineage>
</organism>
<comment type="caution">
    <text evidence="1">The sequence shown here is derived from an EMBL/GenBank/DDBJ whole genome shotgun (WGS) entry which is preliminary data.</text>
</comment>
<dbReference type="InterPro" id="IPR036514">
    <property type="entry name" value="SGNH_hydro_sf"/>
</dbReference>
<name>A0A0G0L3S7_9BACT</name>
<dbReference type="Gene3D" id="3.40.50.1110">
    <property type="entry name" value="SGNH hydrolase"/>
    <property type="match status" value="1"/>
</dbReference>
<evidence type="ECO:0000313" key="2">
    <source>
        <dbReference type="Proteomes" id="UP000034081"/>
    </source>
</evidence>
<evidence type="ECO:0000313" key="1">
    <source>
        <dbReference type="EMBL" id="KKQ85652.1"/>
    </source>
</evidence>
<sequence>MNSYKKNIHIYLSLVAILLSVFCIVFAKPKKPQNSFSAVIPTPTIFEPFPYKIPEVPNSRSYLTLLVGDSMVGALGPNAPLLRQHLIEYYPSHEFVNYNYGFGATSIETLPQRLNEQTSYKGESYQPILSSGFDLIIIESFAYNPLSQLSAGEGLIKHGQILDAGIRQIIKTRPNSVVAVMVTIAPSKKYFAKGVYELSSEERLKWAEERISYMESTIKYAIENNIPLINVYEKSLTPQGEADLKYISKTDYIHPSAEGVDLISKTIAAFIFTNKIFPE</sequence>
<dbReference type="EMBL" id="LBVL01000005">
    <property type="protein sequence ID" value="KKQ85652.1"/>
    <property type="molecule type" value="Genomic_DNA"/>
</dbReference>
<evidence type="ECO:0008006" key="3">
    <source>
        <dbReference type="Google" id="ProtNLM"/>
    </source>
</evidence>
<protein>
    <recommendedName>
        <fullName evidence="3">SGNH hydrolase-type esterase domain-containing protein</fullName>
    </recommendedName>
</protein>
<dbReference type="SUPFAM" id="SSF52266">
    <property type="entry name" value="SGNH hydrolase"/>
    <property type="match status" value="1"/>
</dbReference>
<dbReference type="Proteomes" id="UP000034081">
    <property type="component" value="Unassembled WGS sequence"/>
</dbReference>